<organism evidence="15 16">
    <name type="scientific">Paenimyroides ceti</name>
    <dbReference type="NCBI Taxonomy" id="395087"/>
    <lineage>
        <taxon>Bacteria</taxon>
        <taxon>Pseudomonadati</taxon>
        <taxon>Bacteroidota</taxon>
        <taxon>Flavobacteriia</taxon>
        <taxon>Flavobacteriales</taxon>
        <taxon>Flavobacteriaceae</taxon>
        <taxon>Paenimyroides</taxon>
    </lineage>
</organism>
<proteinExistence type="inferred from homology"/>
<keyword evidence="3" id="KW-0997">Cell inner membrane</keyword>
<keyword evidence="7" id="KW-0143">Chaperone</keyword>
<dbReference type="EMBL" id="JAUFQU010000038">
    <property type="protein sequence ID" value="MDN3709497.1"/>
    <property type="molecule type" value="Genomic_DNA"/>
</dbReference>
<evidence type="ECO:0000313" key="14">
    <source>
        <dbReference type="EMBL" id="MDN3707844.1"/>
    </source>
</evidence>
<evidence type="ECO:0000313" key="16">
    <source>
        <dbReference type="Proteomes" id="UP001242368"/>
    </source>
</evidence>
<evidence type="ECO:0000256" key="5">
    <source>
        <dbReference type="ARBA" id="ARBA00022989"/>
    </source>
</evidence>
<reference evidence="16" key="2">
    <citation type="journal article" date="2019" name="Int. J. Syst. Evol. Microbiol.">
        <title>The Global Catalogue of Microorganisms (GCM) 10K type strain sequencing project: providing services to taxonomists for standard genome sequencing and annotation.</title>
        <authorList>
            <consortium name="The Broad Institute Genomics Platform"/>
            <consortium name="The Broad Institute Genome Sequencing Center for Infectious Disease"/>
            <person name="Wu L."/>
            <person name="Ma J."/>
        </authorList>
    </citation>
    <scope>NUCLEOTIDE SEQUENCE [LARGE SCALE GENOMIC DNA]</scope>
    <source>
        <strain evidence="16">CECT 7184</strain>
    </source>
</reference>
<keyword evidence="16" id="KW-1185">Reference proteome</keyword>
<dbReference type="Proteomes" id="UP001242368">
    <property type="component" value="Unassembled WGS sequence"/>
</dbReference>
<evidence type="ECO:0000256" key="9">
    <source>
        <dbReference type="ARBA" id="ARBA00040743"/>
    </source>
</evidence>
<evidence type="ECO:0000256" key="4">
    <source>
        <dbReference type="ARBA" id="ARBA00022692"/>
    </source>
</evidence>
<comment type="similarity">
    <text evidence="8">Belongs to the PpiD chaperone family.</text>
</comment>
<feature type="transmembrane region" description="Helical" evidence="12">
    <location>
        <begin position="12"/>
        <end position="31"/>
    </location>
</feature>
<keyword evidence="6 12" id="KW-0472">Membrane</keyword>
<dbReference type="EMBL" id="JAUFQU010000001">
    <property type="protein sequence ID" value="MDN3707844.1"/>
    <property type="molecule type" value="Genomic_DNA"/>
</dbReference>
<evidence type="ECO:0000256" key="11">
    <source>
        <dbReference type="PROSITE-ProRule" id="PRU00278"/>
    </source>
</evidence>
<dbReference type="InterPro" id="IPR052029">
    <property type="entry name" value="PpiD_chaperone"/>
</dbReference>
<dbReference type="RefSeq" id="WP_290363796.1">
    <property type="nucleotide sequence ID" value="NZ_JAUFQU010000001.1"/>
</dbReference>
<feature type="domain" description="PpiC" evidence="13">
    <location>
        <begin position="344"/>
        <end position="451"/>
    </location>
</feature>
<dbReference type="Gene3D" id="3.10.50.40">
    <property type="match status" value="1"/>
</dbReference>
<accession>A0ABT8D0W7</accession>
<evidence type="ECO:0000256" key="3">
    <source>
        <dbReference type="ARBA" id="ARBA00022519"/>
    </source>
</evidence>
<sequence>MAVLQKIREKSVLLIAVIGLSLFAFIIGGLLEGGINFSSRNVGTINGVDIATQDFLNKVQNAEKSGQAEGGQANNTVWNSEVRNILLSEQFDKAGLRLGKDQLINVIKNHPNFGQNPQFLNDAGVFDMGKFNAFVAQIKAAGGAQWYAWIDFEGQLEKFAKEQMYYNMIKSAVITTGLEAKYAYKKENDKATFDYVTVPYSTINDDEVKITDAEIESYIKKNEKQFKSENSRLVEYVFVENKPSAEDEKATKEKVSELLNSSVVFNAKTNKNDTIAGFRTNPDVIAFVNANSDVPYDSTYYAKADLPAEYQEQLYNLSAGEVFGPYLFNNHYCLSKLISKSVVTESVDASHILIAYTGAQSATPTVTLTKEQAKAKAEELLKQLQSNPALFADLASQNSTDPGSKDKGGKYENIPRGQMVPAFDQYIFNNPVGKLGIVETDFGFHVIKVDKKNEKEAVRLATVAKALEVSDKTEDEIYLKATKFEEGIATKDFSKLATELGLVAHPETKVGAFDDQLPGVGNQRQAIAWAYNKKTSVGDTKKFDSAEGHLIIKLVATNDSGLMSAVEARPTVEPILKNEKKAAIIRKKMTGATLEEVAKNAGVGVQTATDVNGVNTFLGAAPEPLVIGKALGSQPNQVSKLIDGNGGVFMIKARTVTKAPDLPNYNDYKSKVVNNNRNAVQGAVYNALYQNATIKDNRTSVLQ</sequence>
<evidence type="ECO:0000313" key="15">
    <source>
        <dbReference type="EMBL" id="MDN3709497.1"/>
    </source>
</evidence>
<keyword evidence="5 12" id="KW-1133">Transmembrane helix</keyword>
<evidence type="ECO:0000256" key="2">
    <source>
        <dbReference type="ARBA" id="ARBA00022475"/>
    </source>
</evidence>
<dbReference type="PROSITE" id="PS50198">
    <property type="entry name" value="PPIC_PPIASE_2"/>
    <property type="match status" value="1"/>
</dbReference>
<dbReference type="SUPFAM" id="SSF109998">
    <property type="entry name" value="Triger factor/SurA peptide-binding domain-like"/>
    <property type="match status" value="1"/>
</dbReference>
<evidence type="ECO:0000256" key="8">
    <source>
        <dbReference type="ARBA" id="ARBA00038408"/>
    </source>
</evidence>
<dbReference type="PANTHER" id="PTHR47529">
    <property type="entry name" value="PEPTIDYL-PROLYL CIS-TRANS ISOMERASE D"/>
    <property type="match status" value="1"/>
</dbReference>
<comment type="caution">
    <text evidence="15">The sequence shown here is derived from an EMBL/GenBank/DDBJ whole genome shotgun (WGS) entry which is preliminary data.</text>
</comment>
<dbReference type="InterPro" id="IPR027304">
    <property type="entry name" value="Trigger_fact/SurA_dom_sf"/>
</dbReference>
<gene>
    <name evidence="14" type="ORF">QW060_12075</name>
    <name evidence="15" type="ORF">QW060_21185</name>
</gene>
<evidence type="ECO:0000256" key="10">
    <source>
        <dbReference type="ARBA" id="ARBA00042775"/>
    </source>
</evidence>
<keyword evidence="11" id="KW-0697">Rotamase</keyword>
<dbReference type="Pfam" id="PF13616">
    <property type="entry name" value="Rotamase_3"/>
    <property type="match status" value="1"/>
</dbReference>
<keyword evidence="4 12" id="KW-0812">Transmembrane</keyword>
<evidence type="ECO:0000256" key="7">
    <source>
        <dbReference type="ARBA" id="ARBA00023186"/>
    </source>
</evidence>
<evidence type="ECO:0000256" key="12">
    <source>
        <dbReference type="SAM" id="Phobius"/>
    </source>
</evidence>
<dbReference type="Pfam" id="PF13623">
    <property type="entry name" value="SurA_N_2"/>
    <property type="match status" value="1"/>
</dbReference>
<evidence type="ECO:0000256" key="1">
    <source>
        <dbReference type="ARBA" id="ARBA00004382"/>
    </source>
</evidence>
<dbReference type="PANTHER" id="PTHR47529:SF1">
    <property type="entry name" value="PERIPLASMIC CHAPERONE PPID"/>
    <property type="match status" value="1"/>
</dbReference>
<protein>
    <recommendedName>
        <fullName evidence="9">Periplasmic chaperone PpiD</fullName>
    </recommendedName>
    <alternativeName>
        <fullName evidence="10">Periplasmic folding chaperone</fullName>
    </alternativeName>
</protein>
<dbReference type="GO" id="GO:0003755">
    <property type="term" value="F:peptidyl-prolyl cis-trans isomerase activity"/>
    <property type="evidence" value="ECO:0007669"/>
    <property type="project" value="UniProtKB-EC"/>
</dbReference>
<keyword evidence="11 15" id="KW-0413">Isomerase</keyword>
<dbReference type="InterPro" id="IPR046357">
    <property type="entry name" value="PPIase_dom_sf"/>
</dbReference>
<keyword evidence="2" id="KW-1003">Cell membrane</keyword>
<name>A0ABT8D0W7_9FLAO</name>
<dbReference type="InterPro" id="IPR000297">
    <property type="entry name" value="PPIase_PpiC"/>
</dbReference>
<dbReference type="SUPFAM" id="SSF54534">
    <property type="entry name" value="FKBP-like"/>
    <property type="match status" value="1"/>
</dbReference>
<reference evidence="15" key="1">
    <citation type="journal article" date="2014" name="Int. J. Syst. Evol. Microbiol.">
        <title>Complete genome of a new Firmicutes species belonging to the dominant human colonic microbiota ('Ruminococcus bicirculans') reveals two chromosomes and a selective capacity to utilize plant glucans.</title>
        <authorList>
            <consortium name="NISC Comparative Sequencing Program"/>
            <person name="Wegmann U."/>
            <person name="Louis P."/>
            <person name="Goesmann A."/>
            <person name="Henrissat B."/>
            <person name="Duncan S.H."/>
            <person name="Flint H.J."/>
        </authorList>
    </citation>
    <scope>NUCLEOTIDE SEQUENCE</scope>
    <source>
        <strain evidence="15">CECT 7184</strain>
    </source>
</reference>
<comment type="subcellular location">
    <subcellularLocation>
        <location evidence="1">Cell inner membrane</location>
        <topology evidence="1">Single-pass type II membrane protein</topology>
        <orientation evidence="1">Periplasmic side</orientation>
    </subcellularLocation>
</comment>
<evidence type="ECO:0000259" key="13">
    <source>
        <dbReference type="PROSITE" id="PS50198"/>
    </source>
</evidence>
<reference evidence="15" key="3">
    <citation type="submission" date="2023-06" db="EMBL/GenBank/DDBJ databases">
        <authorList>
            <person name="Lucena T."/>
            <person name="Sun Q."/>
        </authorList>
    </citation>
    <scope>NUCLEOTIDE SEQUENCE</scope>
    <source>
        <strain evidence="15">CECT 7184</strain>
    </source>
</reference>
<evidence type="ECO:0000256" key="6">
    <source>
        <dbReference type="ARBA" id="ARBA00023136"/>
    </source>
</evidence>